<keyword evidence="14" id="KW-1185">Reference proteome</keyword>
<evidence type="ECO:0000256" key="4">
    <source>
        <dbReference type="ARBA" id="ARBA00022448"/>
    </source>
</evidence>
<evidence type="ECO:0000256" key="7">
    <source>
        <dbReference type="ARBA" id="ARBA00023136"/>
    </source>
</evidence>
<comment type="subcellular location">
    <subcellularLocation>
        <location evidence="1">Cytoplasmic vesicle</location>
        <location evidence="1">Clathrin-coated vesicle membrane</location>
        <topology evidence="1">Peripheral membrane protein</topology>
        <orientation evidence="1">Cytoplasmic side</orientation>
    </subcellularLocation>
    <subcellularLocation>
        <location evidence="2">Golgi apparatus</location>
    </subcellularLocation>
</comment>
<organism evidence="13 14">
    <name type="scientific">Eucalyptus globulus</name>
    <name type="common">Tasmanian blue gum</name>
    <dbReference type="NCBI Taxonomy" id="34317"/>
    <lineage>
        <taxon>Eukaryota</taxon>
        <taxon>Viridiplantae</taxon>
        <taxon>Streptophyta</taxon>
        <taxon>Embryophyta</taxon>
        <taxon>Tracheophyta</taxon>
        <taxon>Spermatophyta</taxon>
        <taxon>Magnoliopsida</taxon>
        <taxon>eudicotyledons</taxon>
        <taxon>Gunneridae</taxon>
        <taxon>Pentapetalae</taxon>
        <taxon>rosids</taxon>
        <taxon>malvids</taxon>
        <taxon>Myrtales</taxon>
        <taxon>Myrtaceae</taxon>
        <taxon>Myrtoideae</taxon>
        <taxon>Eucalypteae</taxon>
        <taxon>Eucalyptus</taxon>
    </lineage>
</organism>
<dbReference type="InterPro" id="IPR022775">
    <property type="entry name" value="AP_mu_sigma_su"/>
</dbReference>
<keyword evidence="8" id="KW-0968">Cytoplasmic vesicle</keyword>
<dbReference type="GO" id="GO:0015031">
    <property type="term" value="P:protein transport"/>
    <property type="evidence" value="ECO:0007669"/>
    <property type="project" value="UniProtKB-KW"/>
</dbReference>
<name>A0ABD3IYL7_EUCGL</name>
<comment type="similarity">
    <text evidence="3">Belongs to the adaptor complexes small subunit family.</text>
</comment>
<evidence type="ECO:0000256" key="1">
    <source>
        <dbReference type="ARBA" id="ARBA00004145"/>
    </source>
</evidence>
<dbReference type="GO" id="GO:0016192">
    <property type="term" value="P:vesicle-mediated transport"/>
    <property type="evidence" value="ECO:0007669"/>
    <property type="project" value="UniProtKB-ARBA"/>
</dbReference>
<protein>
    <recommendedName>
        <fullName evidence="11">Adaptor AP-1 19 kDa protein</fullName>
    </recommendedName>
</protein>
<dbReference type="PANTHER" id="PTHR11753">
    <property type="entry name" value="ADAPTOR COMPLEXES SMALL SUBUNIT FAMILY"/>
    <property type="match status" value="1"/>
</dbReference>
<evidence type="ECO:0000256" key="10">
    <source>
        <dbReference type="ARBA" id="ARBA00066271"/>
    </source>
</evidence>
<dbReference type="AlphaFoldDB" id="A0ABD3IYL7"/>
<evidence type="ECO:0000256" key="8">
    <source>
        <dbReference type="ARBA" id="ARBA00023329"/>
    </source>
</evidence>
<evidence type="ECO:0000256" key="6">
    <source>
        <dbReference type="ARBA" id="ARBA00023034"/>
    </source>
</evidence>
<evidence type="ECO:0000256" key="2">
    <source>
        <dbReference type="ARBA" id="ARBA00004555"/>
    </source>
</evidence>
<evidence type="ECO:0000256" key="3">
    <source>
        <dbReference type="ARBA" id="ARBA00006972"/>
    </source>
</evidence>
<evidence type="ECO:0000256" key="11">
    <source>
        <dbReference type="ARBA" id="ARBA00082295"/>
    </source>
</evidence>
<dbReference type="InterPro" id="IPR044733">
    <property type="entry name" value="AP1_sigma"/>
</dbReference>
<dbReference type="CDD" id="cd14831">
    <property type="entry name" value="AP1_sigma"/>
    <property type="match status" value="1"/>
</dbReference>
<dbReference type="FunFam" id="3.30.450.60:FF:000007">
    <property type="entry name" value="AP complex subunit sigma"/>
    <property type="match status" value="1"/>
</dbReference>
<dbReference type="EMBL" id="JBJKBG010000010">
    <property type="protein sequence ID" value="KAL3719001.1"/>
    <property type="molecule type" value="Genomic_DNA"/>
</dbReference>
<evidence type="ECO:0000313" key="14">
    <source>
        <dbReference type="Proteomes" id="UP001634007"/>
    </source>
</evidence>
<reference evidence="13 14" key="1">
    <citation type="submission" date="2024-11" db="EMBL/GenBank/DDBJ databases">
        <title>Chromosome-level genome assembly of Eucalyptus globulus Labill. provides insights into its genome evolution.</title>
        <authorList>
            <person name="Li X."/>
        </authorList>
    </citation>
    <scope>NUCLEOTIDE SEQUENCE [LARGE SCALE GENOMIC DNA]</scope>
    <source>
        <strain evidence="13">CL2024</strain>
        <tissue evidence="13">Fresh tender leaves</tissue>
    </source>
</reference>
<evidence type="ECO:0000256" key="5">
    <source>
        <dbReference type="ARBA" id="ARBA00022927"/>
    </source>
</evidence>
<accession>A0ABD3IYL7</accession>
<keyword evidence="7" id="KW-0472">Membrane</keyword>
<evidence type="ECO:0000313" key="13">
    <source>
        <dbReference type="EMBL" id="KAL3719001.1"/>
    </source>
</evidence>
<evidence type="ECO:0000259" key="12">
    <source>
        <dbReference type="Pfam" id="PF01217"/>
    </source>
</evidence>
<gene>
    <name evidence="13" type="ORF">ACJRO7_004012</name>
</gene>
<proteinExistence type="inferred from homology"/>
<dbReference type="InterPro" id="IPR016635">
    <property type="entry name" value="AP_complex_ssu"/>
</dbReference>
<dbReference type="Pfam" id="PF01217">
    <property type="entry name" value="Clat_adaptor_s"/>
    <property type="match status" value="1"/>
</dbReference>
<dbReference type="InterPro" id="IPR011012">
    <property type="entry name" value="Longin-like_dom_sf"/>
</dbReference>
<comment type="caution">
    <text evidence="13">The sequence shown here is derived from an EMBL/GenBank/DDBJ whole genome shotgun (WGS) entry which is preliminary data.</text>
</comment>
<dbReference type="Gene3D" id="3.30.450.60">
    <property type="match status" value="1"/>
</dbReference>
<comment type="subunit">
    <text evidence="10">Adaptor protein complex 1 (AP-1) is a heterotetramer composed of two large adaptins (gamma-type subunit and beta-type subunit), a medium adaptin (mu-type subunit) and a small adaptin (sigma-type subunit).</text>
</comment>
<sequence>MIHFVLIINRQRKLRLTKWYSPYSQKERTKVIREISELMLRRHHKMCNFFEWGGLKVVYRRYTGLFFCMCIDPDDNELETQEVIHQYVRILDRYFGKVCELDLIYDFHKAYFILDELVIAGELQESNRRTVVRRIFAQVSLSLDIHISHSLVDAAKEEGPGSVDGITIPFKIIIYLKLQN</sequence>
<comment type="function">
    <text evidence="9">Subunit of clathrin-associated adaptor protein complex 1 that plays a role in protein sorting at the trans-Golgi network and early endosomes (TGN/EE). The AP complexes mediate the recruitment of clathrin to membranes and the recognition of sorting signals within the cytosolic tails of transmembrane cargo molecules.</text>
</comment>
<dbReference type="GO" id="GO:0016482">
    <property type="term" value="P:cytosolic transport"/>
    <property type="evidence" value="ECO:0007669"/>
    <property type="project" value="UniProtKB-ARBA"/>
</dbReference>
<dbReference type="GO" id="GO:0005829">
    <property type="term" value="C:cytosol"/>
    <property type="evidence" value="ECO:0007669"/>
    <property type="project" value="GOC"/>
</dbReference>
<dbReference type="Proteomes" id="UP001634007">
    <property type="component" value="Unassembled WGS sequence"/>
</dbReference>
<feature type="domain" description="AP complex mu/sigma subunit" evidence="12">
    <location>
        <begin position="1"/>
        <end position="135"/>
    </location>
</feature>
<evidence type="ECO:0000256" key="9">
    <source>
        <dbReference type="ARBA" id="ARBA00058887"/>
    </source>
</evidence>
<keyword evidence="5" id="KW-0653">Protein transport</keyword>
<dbReference type="GO" id="GO:0030121">
    <property type="term" value="C:AP-1 adaptor complex"/>
    <property type="evidence" value="ECO:0007669"/>
    <property type="project" value="UniProtKB-ARBA"/>
</dbReference>
<dbReference type="SUPFAM" id="SSF64356">
    <property type="entry name" value="SNARE-like"/>
    <property type="match status" value="1"/>
</dbReference>
<keyword evidence="4" id="KW-0813">Transport</keyword>
<keyword evidence="6" id="KW-0333">Golgi apparatus</keyword>